<dbReference type="Gene3D" id="3.40.50.300">
    <property type="entry name" value="P-loop containing nucleotide triphosphate hydrolases"/>
    <property type="match status" value="1"/>
</dbReference>
<keyword evidence="6" id="KW-0067">ATP-binding</keyword>
<reference evidence="8 9" key="1">
    <citation type="submission" date="2023-04" db="EMBL/GenBank/DDBJ databases">
        <title>Genome of Basidiobolus ranarum AG-B5.</title>
        <authorList>
            <person name="Stajich J.E."/>
            <person name="Carter-House D."/>
            <person name="Gryganskyi A."/>
        </authorList>
    </citation>
    <scope>NUCLEOTIDE SEQUENCE [LARGE SCALE GENOMIC DNA]</scope>
    <source>
        <strain evidence="8 9">AG-B5</strain>
    </source>
</reference>
<dbReference type="InterPro" id="IPR027417">
    <property type="entry name" value="P-loop_NTPase"/>
</dbReference>
<dbReference type="GO" id="GO:0004385">
    <property type="term" value="F:GMP kinase activity"/>
    <property type="evidence" value="ECO:0007669"/>
    <property type="project" value="UniProtKB-EC"/>
</dbReference>
<feature type="domain" description="Guanylate kinase-like" evidence="7">
    <location>
        <begin position="8"/>
        <end position="190"/>
    </location>
</feature>
<proteinExistence type="inferred from homology"/>
<dbReference type="PANTHER" id="PTHR23117:SF13">
    <property type="entry name" value="GUANYLATE KINASE"/>
    <property type="match status" value="1"/>
</dbReference>
<dbReference type="Gene3D" id="3.30.63.10">
    <property type="entry name" value="Guanylate Kinase phosphate binding domain"/>
    <property type="match status" value="1"/>
</dbReference>
<evidence type="ECO:0000256" key="5">
    <source>
        <dbReference type="ARBA" id="ARBA00022777"/>
    </source>
</evidence>
<dbReference type="InterPro" id="IPR020590">
    <property type="entry name" value="Guanylate_kinase_CS"/>
</dbReference>
<keyword evidence="4" id="KW-0547">Nucleotide-binding</keyword>
<dbReference type="Pfam" id="PF00625">
    <property type="entry name" value="Guanylate_kin"/>
    <property type="match status" value="1"/>
</dbReference>
<evidence type="ECO:0000256" key="2">
    <source>
        <dbReference type="ARBA" id="ARBA00012961"/>
    </source>
</evidence>
<dbReference type="PROSITE" id="PS00856">
    <property type="entry name" value="GUANYLATE_KINASE_1"/>
    <property type="match status" value="1"/>
</dbReference>
<dbReference type="PROSITE" id="PS50052">
    <property type="entry name" value="GUANYLATE_KINASE_2"/>
    <property type="match status" value="1"/>
</dbReference>
<dbReference type="CDD" id="cd00071">
    <property type="entry name" value="GMPK"/>
    <property type="match status" value="1"/>
</dbReference>
<dbReference type="SUPFAM" id="SSF52540">
    <property type="entry name" value="P-loop containing nucleoside triphosphate hydrolases"/>
    <property type="match status" value="1"/>
</dbReference>
<evidence type="ECO:0000256" key="6">
    <source>
        <dbReference type="ARBA" id="ARBA00022840"/>
    </source>
</evidence>
<evidence type="ECO:0000313" key="8">
    <source>
        <dbReference type="EMBL" id="KAK9721718.1"/>
    </source>
</evidence>
<keyword evidence="5 8" id="KW-0418">Kinase</keyword>
<name>A0ABR2W6I7_9FUNG</name>
<evidence type="ECO:0000256" key="1">
    <source>
        <dbReference type="ARBA" id="ARBA00005790"/>
    </source>
</evidence>
<comment type="caution">
    <text evidence="8">The sequence shown here is derived from an EMBL/GenBank/DDBJ whole genome shotgun (WGS) entry which is preliminary data.</text>
</comment>
<gene>
    <name evidence="8" type="primary">GUK1_1</name>
    <name evidence="8" type="ORF">K7432_003223</name>
</gene>
<evidence type="ECO:0000259" key="7">
    <source>
        <dbReference type="PROSITE" id="PS50052"/>
    </source>
</evidence>
<dbReference type="Proteomes" id="UP001479436">
    <property type="component" value="Unassembled WGS sequence"/>
</dbReference>
<accession>A0ABR2W6I7</accession>
<protein>
    <recommendedName>
        <fullName evidence="2">guanylate kinase</fullName>
        <ecNumber evidence="2">2.7.4.8</ecNumber>
    </recommendedName>
</protein>
<dbReference type="EC" id="2.7.4.8" evidence="2"/>
<organism evidence="8 9">
    <name type="scientific">Basidiobolus ranarum</name>
    <dbReference type="NCBI Taxonomy" id="34480"/>
    <lineage>
        <taxon>Eukaryota</taxon>
        <taxon>Fungi</taxon>
        <taxon>Fungi incertae sedis</taxon>
        <taxon>Zoopagomycota</taxon>
        <taxon>Entomophthoromycotina</taxon>
        <taxon>Basidiobolomycetes</taxon>
        <taxon>Basidiobolales</taxon>
        <taxon>Basidiobolaceae</taxon>
        <taxon>Basidiobolus</taxon>
    </lineage>
</organism>
<dbReference type="NCBIfam" id="TIGR03263">
    <property type="entry name" value="guanyl_kin"/>
    <property type="match status" value="1"/>
</dbReference>
<dbReference type="InterPro" id="IPR017665">
    <property type="entry name" value="Guanylate_kinase"/>
</dbReference>
<dbReference type="PANTHER" id="PTHR23117">
    <property type="entry name" value="GUANYLATE KINASE-RELATED"/>
    <property type="match status" value="1"/>
</dbReference>
<dbReference type="InterPro" id="IPR008144">
    <property type="entry name" value="Guanylate_kin-like_dom"/>
</dbReference>
<dbReference type="SMART" id="SM00072">
    <property type="entry name" value="GuKc"/>
    <property type="match status" value="1"/>
</dbReference>
<keyword evidence="9" id="KW-1185">Reference proteome</keyword>
<evidence type="ECO:0000256" key="3">
    <source>
        <dbReference type="ARBA" id="ARBA00022679"/>
    </source>
</evidence>
<evidence type="ECO:0000256" key="4">
    <source>
        <dbReference type="ARBA" id="ARBA00022741"/>
    </source>
</evidence>
<dbReference type="EMBL" id="JASJQH010006971">
    <property type="protein sequence ID" value="KAK9721718.1"/>
    <property type="molecule type" value="Genomic_DNA"/>
</dbReference>
<evidence type="ECO:0000313" key="9">
    <source>
        <dbReference type="Proteomes" id="UP001479436"/>
    </source>
</evidence>
<keyword evidence="3 8" id="KW-0808">Transferase</keyword>
<sequence>MSDTLKISRPIVISGPSGTGKSTLLSRLFQEFPNEFGFSISHTTRKPRSGEENGKNYHFVERSIMEQEVAVGKFIESAEFSGNLYGTSIQAVQDVVNSGKICILDIDMQGVKSVKNTDLNARFVFIAPPSVEELERRLRGRGTETEESCQARLDAARAELEYADQPGSHDEIIVNDDLDVAYDKLKKFIFQN</sequence>
<comment type="similarity">
    <text evidence="1">Belongs to the guanylate kinase family.</text>
</comment>
<dbReference type="InterPro" id="IPR008145">
    <property type="entry name" value="GK/Ca_channel_bsu"/>
</dbReference>